<comment type="catalytic activity">
    <reaction evidence="1">
        <text>S-ubiquitinyl-[E2 ubiquitin-conjugating enzyme]-L-cysteine + [acceptor protein]-L-lysine = [E2 ubiquitin-conjugating enzyme]-L-cysteine + N(6)-ubiquitinyl-[acceptor protein]-L-lysine.</text>
        <dbReference type="EC" id="2.3.2.26"/>
    </reaction>
</comment>
<dbReference type="EC" id="2.3.2.26" evidence="3"/>
<accession>A0ABC8RDH4</accession>
<dbReference type="Gene3D" id="3.30.2160.10">
    <property type="entry name" value="Hect, E3 ligase catalytic domain"/>
    <property type="match status" value="1"/>
</dbReference>
<dbReference type="SMART" id="SM00119">
    <property type="entry name" value="HECTc"/>
    <property type="match status" value="1"/>
</dbReference>
<keyword evidence="5 8" id="KW-0833">Ubl conjugation pathway</keyword>
<reference evidence="10 11" key="1">
    <citation type="submission" date="2024-02" db="EMBL/GenBank/DDBJ databases">
        <authorList>
            <person name="Vignale AGUSTIN F."/>
            <person name="Sosa J E."/>
            <person name="Modenutti C."/>
        </authorList>
    </citation>
    <scope>NUCLEOTIDE SEQUENCE [LARGE SCALE GENOMIC DNA]</scope>
</reference>
<evidence type="ECO:0000256" key="3">
    <source>
        <dbReference type="ARBA" id="ARBA00012485"/>
    </source>
</evidence>
<dbReference type="SUPFAM" id="SSF56204">
    <property type="entry name" value="Hect, E3 ligase catalytic domain"/>
    <property type="match status" value="1"/>
</dbReference>
<evidence type="ECO:0000256" key="4">
    <source>
        <dbReference type="ARBA" id="ARBA00022679"/>
    </source>
</evidence>
<dbReference type="Pfam" id="PF00632">
    <property type="entry name" value="HECT"/>
    <property type="match status" value="1"/>
</dbReference>
<dbReference type="PROSITE" id="PS50237">
    <property type="entry name" value="HECT"/>
    <property type="match status" value="1"/>
</dbReference>
<comment type="function">
    <text evidence="6">Probable E3 ubiquitin-protein ligase which mediates ubiquitination and subsequent proteasomal degradation of target proteins.</text>
</comment>
<dbReference type="AlphaFoldDB" id="A0ABC8RDH4"/>
<evidence type="ECO:0000259" key="9">
    <source>
        <dbReference type="PROSITE" id="PS50237"/>
    </source>
</evidence>
<feature type="active site" description="Glycyl thioester intermediate" evidence="8">
    <location>
        <position position="439"/>
    </location>
</feature>
<evidence type="ECO:0000256" key="7">
    <source>
        <dbReference type="ARBA" id="ARBA00061247"/>
    </source>
</evidence>
<dbReference type="Gene3D" id="3.30.2410.10">
    <property type="entry name" value="Hect, E3 ligase catalytic domain"/>
    <property type="match status" value="1"/>
</dbReference>
<keyword evidence="4" id="KW-0808">Transferase</keyword>
<evidence type="ECO:0000256" key="1">
    <source>
        <dbReference type="ARBA" id="ARBA00000885"/>
    </source>
</evidence>
<evidence type="ECO:0000256" key="2">
    <source>
        <dbReference type="ARBA" id="ARBA00004906"/>
    </source>
</evidence>
<dbReference type="PANTHER" id="PTHR45700:SF2">
    <property type="entry name" value="UBIQUITIN-PROTEIN LIGASE E3C"/>
    <property type="match status" value="1"/>
</dbReference>
<comment type="caution">
    <text evidence="10">The sequence shown here is derived from an EMBL/GenBank/DDBJ whole genome shotgun (WGS) entry which is preliminary data.</text>
</comment>
<comment type="similarity">
    <text evidence="7">Belongs to the UPL family.</text>
</comment>
<feature type="domain" description="HECT" evidence="9">
    <location>
        <begin position="111"/>
        <end position="471"/>
    </location>
</feature>
<evidence type="ECO:0000256" key="6">
    <source>
        <dbReference type="ARBA" id="ARBA00057703"/>
    </source>
</evidence>
<dbReference type="EMBL" id="CAUOFW020001275">
    <property type="protein sequence ID" value="CAK9143009.1"/>
    <property type="molecule type" value="Genomic_DNA"/>
</dbReference>
<comment type="pathway">
    <text evidence="2">Protein modification; protein ubiquitination.</text>
</comment>
<proteinExistence type="inferred from homology"/>
<dbReference type="Gene3D" id="3.90.1750.10">
    <property type="entry name" value="Hect, E3 ligase catalytic domains"/>
    <property type="match status" value="1"/>
</dbReference>
<keyword evidence="11" id="KW-1185">Reference proteome</keyword>
<organism evidence="10 11">
    <name type="scientific">Ilex paraguariensis</name>
    <name type="common">yerba mate</name>
    <dbReference type="NCBI Taxonomy" id="185542"/>
    <lineage>
        <taxon>Eukaryota</taxon>
        <taxon>Viridiplantae</taxon>
        <taxon>Streptophyta</taxon>
        <taxon>Embryophyta</taxon>
        <taxon>Tracheophyta</taxon>
        <taxon>Spermatophyta</taxon>
        <taxon>Magnoliopsida</taxon>
        <taxon>eudicotyledons</taxon>
        <taxon>Gunneridae</taxon>
        <taxon>Pentapetalae</taxon>
        <taxon>asterids</taxon>
        <taxon>campanulids</taxon>
        <taxon>Aquifoliales</taxon>
        <taxon>Aquifoliaceae</taxon>
        <taxon>Ilex</taxon>
    </lineage>
</organism>
<dbReference type="InterPro" id="IPR044611">
    <property type="entry name" value="E3A/B/C-like"/>
</dbReference>
<dbReference type="Proteomes" id="UP001642360">
    <property type="component" value="Unassembled WGS sequence"/>
</dbReference>
<sequence>MAPHQLCSRSQLSLLPWTPRRNDFSSLFYHASFAKCCLFIPDEVIYLDGFSKPTCKSVVQMFREFVNMDKVSRRTAGEVVGPGSRSVEIVIRRGHIVEDGFQQLNSLGSRLKSSIHVSFISESGLPEAGLDYGGLSKEFLTDIAKAAFSPEYGLFSQTSTSDRLLTPNTDARFLENGIQMIEFLGRIVGKAFYEGILLDYSFSHVFVQKMLGRYSFLGELSTLDPELYRNLLYVKHYEGDVKELSLDFTVTEESFGQHHVVELKPGGKDVCVTDENKLQYIHLIADYKLNRQILPFSNAFYRGLTDLISPSWLKLFNASEFNQLLSGGNHDIDVGDLRNNARYTGGYTEGSRAVKIFWEVITGFEPKERCMLLKFVTSCSRAPLLGFKYLQPTFTIHKDCSRKTKFMPYTIDFMVSCDVPLWATFGGQDVERLPSASTCYNTLKLPTYKRASTMRAKLLYAINCNAGFELS</sequence>
<dbReference type="InterPro" id="IPR035983">
    <property type="entry name" value="Hect_E3_ubiquitin_ligase"/>
</dbReference>
<evidence type="ECO:0000313" key="10">
    <source>
        <dbReference type="EMBL" id="CAK9143009.1"/>
    </source>
</evidence>
<name>A0ABC8RDH4_9AQUA</name>
<gene>
    <name evidence="10" type="ORF">ILEXP_LOCUS10706</name>
</gene>
<dbReference type="PANTHER" id="PTHR45700">
    <property type="entry name" value="UBIQUITIN-PROTEIN LIGASE E3C"/>
    <property type="match status" value="1"/>
</dbReference>
<dbReference type="InterPro" id="IPR000569">
    <property type="entry name" value="HECT_dom"/>
</dbReference>
<evidence type="ECO:0000313" key="11">
    <source>
        <dbReference type="Proteomes" id="UP001642360"/>
    </source>
</evidence>
<dbReference type="FunFam" id="3.30.2160.10:FF:000002">
    <property type="entry name" value="Putative Ubiquitin-protein ligase E3C"/>
    <property type="match status" value="1"/>
</dbReference>
<protein>
    <recommendedName>
        <fullName evidence="3">HECT-type E3 ubiquitin transferase</fullName>
        <ecNumber evidence="3">2.3.2.26</ecNumber>
    </recommendedName>
</protein>
<evidence type="ECO:0000256" key="5">
    <source>
        <dbReference type="ARBA" id="ARBA00022786"/>
    </source>
</evidence>
<dbReference type="GO" id="GO:0061630">
    <property type="term" value="F:ubiquitin protein ligase activity"/>
    <property type="evidence" value="ECO:0007669"/>
    <property type="project" value="UniProtKB-EC"/>
</dbReference>
<dbReference type="CDD" id="cd00078">
    <property type="entry name" value="HECTc"/>
    <property type="match status" value="1"/>
</dbReference>
<dbReference type="FunFam" id="3.30.2410.10:FF:000017">
    <property type="entry name" value="E3 ubiquitin-protein ligase UPL7"/>
    <property type="match status" value="1"/>
</dbReference>
<evidence type="ECO:0000256" key="8">
    <source>
        <dbReference type="PROSITE-ProRule" id="PRU00104"/>
    </source>
</evidence>